<reference evidence="2 3" key="1">
    <citation type="submission" date="2019-04" db="EMBL/GenBank/DDBJ databases">
        <title>Trinickia sp. 7GSK02, isolated from subtropical forest soil.</title>
        <authorList>
            <person name="Gao Z.-H."/>
            <person name="Qiu L.-H."/>
        </authorList>
    </citation>
    <scope>NUCLEOTIDE SEQUENCE [LARGE SCALE GENOMIC DNA]</scope>
    <source>
        <strain evidence="2 3">7GSK02</strain>
    </source>
</reference>
<feature type="transmembrane region" description="Helical" evidence="1">
    <location>
        <begin position="94"/>
        <end position="116"/>
    </location>
</feature>
<feature type="transmembrane region" description="Helical" evidence="1">
    <location>
        <begin position="16"/>
        <end position="37"/>
    </location>
</feature>
<proteinExistence type="predicted"/>
<evidence type="ECO:0000313" key="3">
    <source>
        <dbReference type="Proteomes" id="UP000305539"/>
    </source>
</evidence>
<gene>
    <name evidence="2" type="ORF">FAZ69_27945</name>
</gene>
<evidence type="ECO:0000256" key="1">
    <source>
        <dbReference type="SAM" id="Phobius"/>
    </source>
</evidence>
<keyword evidence="1" id="KW-1133">Transmembrane helix</keyword>
<feature type="transmembrane region" description="Helical" evidence="1">
    <location>
        <begin position="57"/>
        <end position="87"/>
    </location>
</feature>
<dbReference type="Proteomes" id="UP000305539">
    <property type="component" value="Unassembled WGS sequence"/>
</dbReference>
<dbReference type="EMBL" id="SWJE01000018">
    <property type="protein sequence ID" value="TKC81458.1"/>
    <property type="molecule type" value="Genomic_DNA"/>
</dbReference>
<dbReference type="AlphaFoldDB" id="A0A4U1HN18"/>
<accession>A0A4U1HN18</accession>
<name>A0A4U1HN18_9BURK</name>
<keyword evidence="1" id="KW-0472">Membrane</keyword>
<evidence type="ECO:0000313" key="2">
    <source>
        <dbReference type="EMBL" id="TKC81458.1"/>
    </source>
</evidence>
<keyword evidence="3" id="KW-1185">Reference proteome</keyword>
<dbReference type="RefSeq" id="WP_136898331.1">
    <property type="nucleotide sequence ID" value="NZ_SWJE01000018.1"/>
</dbReference>
<protein>
    <submittedName>
        <fullName evidence="2">Uncharacterized protein</fullName>
    </submittedName>
</protein>
<feature type="transmembrane region" description="Helical" evidence="1">
    <location>
        <begin position="128"/>
        <end position="146"/>
    </location>
</feature>
<organism evidence="2 3">
    <name type="scientific">Trinickia terrae</name>
    <dbReference type="NCBI Taxonomy" id="2571161"/>
    <lineage>
        <taxon>Bacteria</taxon>
        <taxon>Pseudomonadati</taxon>
        <taxon>Pseudomonadota</taxon>
        <taxon>Betaproteobacteria</taxon>
        <taxon>Burkholderiales</taxon>
        <taxon>Burkholderiaceae</taxon>
        <taxon>Trinickia</taxon>
    </lineage>
</organism>
<comment type="caution">
    <text evidence="2">The sequence shown here is derived from an EMBL/GenBank/DDBJ whole genome shotgun (WGS) entry which is preliminary data.</text>
</comment>
<dbReference type="OrthoDB" id="9156959at2"/>
<sequence length="151" mass="16555">MQPDKALLMPSTERVIAGYFASVTVATLTFVAIETMSRVTTFESSTNFTFWQKAADLVFMSGLTFFASWAIAVLTCAIPCAILSFFVRFIKINIFIFYVAIGVGIGLLTAVIYIVWLNPWGDGESPLVPFLGISGGIAGFTFWGIAGRHYR</sequence>
<keyword evidence="1" id="KW-0812">Transmembrane</keyword>